<evidence type="ECO:0000256" key="5">
    <source>
        <dbReference type="ARBA" id="ARBA00022842"/>
    </source>
</evidence>
<reference evidence="9" key="1">
    <citation type="journal article" date="2019" name="Int. J. Syst. Evol. Microbiol.">
        <title>The Global Catalogue of Microorganisms (GCM) 10K type strain sequencing project: providing services to taxonomists for standard genome sequencing and annotation.</title>
        <authorList>
            <consortium name="The Broad Institute Genomics Platform"/>
            <consortium name="The Broad Institute Genome Sequencing Center for Infectious Disease"/>
            <person name="Wu L."/>
            <person name="Ma J."/>
        </authorList>
    </citation>
    <scope>NUCLEOTIDE SEQUENCE [LARGE SCALE GENOMIC DNA]</scope>
    <source>
        <strain evidence="9">KCTC 42730</strain>
    </source>
</reference>
<proteinExistence type="predicted"/>
<dbReference type="RefSeq" id="WP_377122758.1">
    <property type="nucleotide sequence ID" value="NZ_JBHRSD010000011.1"/>
</dbReference>
<dbReference type="PANTHER" id="PTHR12992:SF11">
    <property type="entry name" value="MITOCHONDRIAL COENZYME A DIPHOSPHATASE NUDT8"/>
    <property type="match status" value="1"/>
</dbReference>
<dbReference type="Proteomes" id="UP001595453">
    <property type="component" value="Unassembled WGS sequence"/>
</dbReference>
<comment type="caution">
    <text evidence="8">The sequence shown here is derived from an EMBL/GenBank/DDBJ whole genome shotgun (WGS) entry which is preliminary data.</text>
</comment>
<evidence type="ECO:0000256" key="1">
    <source>
        <dbReference type="ARBA" id="ARBA00001936"/>
    </source>
</evidence>
<keyword evidence="9" id="KW-1185">Reference proteome</keyword>
<keyword evidence="3" id="KW-0479">Metal-binding</keyword>
<evidence type="ECO:0000313" key="9">
    <source>
        <dbReference type="Proteomes" id="UP001595453"/>
    </source>
</evidence>
<sequence>MRFDDFIARFLLTKQSNSKRIFANHLKHSAVLVPIINVGGEAHILLCKRPTYLKHHPGQICFPGGKVEPEDDSYLATALRECEEELAIPAQSVTILGQLSPRSTPTGFVIAPIIATLPWPLEFTPNSNEVAATFTLPVATLRDASQWQSMHVPTRQRLIEVNGMMTEQGLLWGATARIIHRLLKSIA</sequence>
<keyword evidence="4" id="KW-0378">Hydrolase</keyword>
<gene>
    <name evidence="8" type="ORF">ACFOEE_07475</name>
</gene>
<accession>A0ABV7CI57</accession>
<evidence type="ECO:0000259" key="7">
    <source>
        <dbReference type="PROSITE" id="PS51462"/>
    </source>
</evidence>
<dbReference type="PANTHER" id="PTHR12992">
    <property type="entry name" value="NUDIX HYDROLASE"/>
    <property type="match status" value="1"/>
</dbReference>
<dbReference type="SUPFAM" id="SSF55811">
    <property type="entry name" value="Nudix"/>
    <property type="match status" value="1"/>
</dbReference>
<protein>
    <submittedName>
        <fullName evidence="8">CoA pyrophosphatase</fullName>
    </submittedName>
</protein>
<dbReference type="PROSITE" id="PS51462">
    <property type="entry name" value="NUDIX"/>
    <property type="match status" value="1"/>
</dbReference>
<dbReference type="EMBL" id="JBHRSD010000011">
    <property type="protein sequence ID" value="MFC3032354.1"/>
    <property type="molecule type" value="Genomic_DNA"/>
</dbReference>
<evidence type="ECO:0000256" key="2">
    <source>
        <dbReference type="ARBA" id="ARBA00001946"/>
    </source>
</evidence>
<evidence type="ECO:0000256" key="6">
    <source>
        <dbReference type="ARBA" id="ARBA00023211"/>
    </source>
</evidence>
<keyword evidence="5" id="KW-0460">Magnesium</keyword>
<comment type="cofactor">
    <cofactor evidence="1">
        <name>Mn(2+)</name>
        <dbReference type="ChEBI" id="CHEBI:29035"/>
    </cofactor>
</comment>
<dbReference type="InterPro" id="IPR000086">
    <property type="entry name" value="NUDIX_hydrolase_dom"/>
</dbReference>
<evidence type="ECO:0000313" key="8">
    <source>
        <dbReference type="EMBL" id="MFC3032354.1"/>
    </source>
</evidence>
<dbReference type="InterPro" id="IPR045121">
    <property type="entry name" value="CoAse"/>
</dbReference>
<organism evidence="8 9">
    <name type="scientific">Pseudoalteromonas fenneropenaei</name>
    <dbReference type="NCBI Taxonomy" id="1737459"/>
    <lineage>
        <taxon>Bacteria</taxon>
        <taxon>Pseudomonadati</taxon>
        <taxon>Pseudomonadota</taxon>
        <taxon>Gammaproteobacteria</taxon>
        <taxon>Alteromonadales</taxon>
        <taxon>Pseudoalteromonadaceae</taxon>
        <taxon>Pseudoalteromonas</taxon>
    </lineage>
</organism>
<feature type="domain" description="Nudix hydrolase" evidence="7">
    <location>
        <begin position="26"/>
        <end position="158"/>
    </location>
</feature>
<evidence type="ECO:0000256" key="4">
    <source>
        <dbReference type="ARBA" id="ARBA00022801"/>
    </source>
</evidence>
<dbReference type="NCBIfam" id="NF007980">
    <property type="entry name" value="PRK10707.1"/>
    <property type="match status" value="1"/>
</dbReference>
<keyword evidence="6" id="KW-0464">Manganese</keyword>
<dbReference type="Gene3D" id="3.90.79.10">
    <property type="entry name" value="Nucleoside Triphosphate Pyrophosphohydrolase"/>
    <property type="match status" value="1"/>
</dbReference>
<comment type="cofactor">
    <cofactor evidence="2">
        <name>Mg(2+)</name>
        <dbReference type="ChEBI" id="CHEBI:18420"/>
    </cofactor>
</comment>
<dbReference type="CDD" id="cd03426">
    <property type="entry name" value="NUDIX_CoAse_Nudt7"/>
    <property type="match status" value="1"/>
</dbReference>
<evidence type="ECO:0000256" key="3">
    <source>
        <dbReference type="ARBA" id="ARBA00022723"/>
    </source>
</evidence>
<name>A0ABV7CI57_9GAMM</name>
<dbReference type="InterPro" id="IPR015797">
    <property type="entry name" value="NUDIX_hydrolase-like_dom_sf"/>
</dbReference>
<dbReference type="Pfam" id="PF00293">
    <property type="entry name" value="NUDIX"/>
    <property type="match status" value="1"/>
</dbReference>